<dbReference type="Proteomes" id="UP000248783">
    <property type="component" value="Unassembled WGS sequence"/>
</dbReference>
<dbReference type="InterPro" id="IPR023401">
    <property type="entry name" value="ODC_N"/>
</dbReference>
<gene>
    <name evidence="1" type="ORF">DNL40_08780</name>
</gene>
<accession>A0A2W5WQV4</accession>
<dbReference type="Gene3D" id="3.40.50.720">
    <property type="entry name" value="NAD(P)-binding Rossmann-like Domain"/>
    <property type="match status" value="1"/>
</dbReference>
<dbReference type="PANTHER" id="PTHR13812:SF19">
    <property type="entry name" value="KETIMINE REDUCTASE MU-CRYSTALLIN"/>
    <property type="match status" value="1"/>
</dbReference>
<dbReference type="EC" id="4.3.1.12" evidence="1"/>
<keyword evidence="1" id="KW-0456">Lyase</keyword>
<name>A0A2W5WQV4_9MICO</name>
<dbReference type="NCBIfam" id="NF005762">
    <property type="entry name" value="PRK07589.1"/>
    <property type="match status" value="1"/>
</dbReference>
<dbReference type="InterPro" id="IPR003462">
    <property type="entry name" value="ODC_Mu_crystall"/>
</dbReference>
<dbReference type="RefSeq" id="WP_111250886.1">
    <property type="nucleotide sequence ID" value="NZ_QKWH01000005.1"/>
</dbReference>
<dbReference type="InterPro" id="IPR036291">
    <property type="entry name" value="NAD(P)-bd_dom_sf"/>
</dbReference>
<dbReference type="GO" id="GO:0008473">
    <property type="term" value="F:ornithine cyclodeaminase activity"/>
    <property type="evidence" value="ECO:0007669"/>
    <property type="project" value="UniProtKB-EC"/>
</dbReference>
<proteinExistence type="predicted"/>
<dbReference type="AlphaFoldDB" id="A0A2W5WQV4"/>
<comment type="caution">
    <text evidence="1">The sequence shown here is derived from an EMBL/GenBank/DDBJ whole genome shotgun (WGS) entry which is preliminary data.</text>
</comment>
<protein>
    <submittedName>
        <fullName evidence="1">Ornithine cyclodeaminase</fullName>
        <ecNumber evidence="1">4.3.1.12</ecNumber>
    </submittedName>
</protein>
<keyword evidence="2" id="KW-1185">Reference proteome</keyword>
<organism evidence="1 2">
    <name type="scientific">Xylanimonas oleitrophica</name>
    <dbReference type="NCBI Taxonomy" id="2607479"/>
    <lineage>
        <taxon>Bacteria</taxon>
        <taxon>Bacillati</taxon>
        <taxon>Actinomycetota</taxon>
        <taxon>Actinomycetes</taxon>
        <taxon>Micrococcales</taxon>
        <taxon>Promicromonosporaceae</taxon>
        <taxon>Xylanimonas</taxon>
    </lineage>
</organism>
<reference evidence="1 2" key="1">
    <citation type="submission" date="2018-06" db="EMBL/GenBank/DDBJ databases">
        <title>Whole genome sequencing of a novel hydrocarbon degrading bacterial strain, PW21 isolated from oil contaminated produced water sample.</title>
        <authorList>
            <person name="Nagkirti P."/>
            <person name="Shaikh A."/>
            <person name="Gowdaman V."/>
            <person name="Engineer A.E."/>
            <person name="Dagar S."/>
            <person name="Dhakephalkar P.K."/>
        </authorList>
    </citation>
    <scope>NUCLEOTIDE SEQUENCE [LARGE SCALE GENOMIC DNA]</scope>
    <source>
        <strain evidence="1 2">PW21</strain>
    </source>
</reference>
<dbReference type="Pfam" id="PF02423">
    <property type="entry name" value="OCD_Mu_crystall"/>
    <property type="match status" value="1"/>
</dbReference>
<sequence length="367" mass="39139">MTTVPFLDVPSTARWVARRGPEQVIKALTDALERDFARWPELEKRPRIASHSRDGVIELMPTQDATTYGFKLVNGHPLNPVRGYQTVTALGVLADVHNGYPSFLAEMTILTALRTDATSALAARYLAPSGARTVALVGCGSQAEFQALGMRAELGVTTLRVHDVDPAAAAKLARNARALGFEVTVCDDASDAVRGADVVTTCTADKQNATVLHDADVVPGQHLNAIGGDCPGKTELDPRILERASVFVELEEQTRVEGEIQRQPADFPVTELWRVVTGQAPGRRDAQEITVFDSVGFAVEDFTVLRMVRDELVGTAEGAVLLQQLDLVAEPADPKDLFSLVVAAGADRSTVPAAAVAAGRAAEPSLA</sequence>
<dbReference type="EMBL" id="QKWH01000005">
    <property type="protein sequence ID" value="PZR53093.1"/>
    <property type="molecule type" value="Genomic_DNA"/>
</dbReference>
<evidence type="ECO:0000313" key="1">
    <source>
        <dbReference type="EMBL" id="PZR53093.1"/>
    </source>
</evidence>
<dbReference type="Gene3D" id="3.30.1780.10">
    <property type="entry name" value="ornithine cyclodeaminase, domain 1"/>
    <property type="match status" value="1"/>
</dbReference>
<dbReference type="SUPFAM" id="SSF51735">
    <property type="entry name" value="NAD(P)-binding Rossmann-fold domains"/>
    <property type="match status" value="1"/>
</dbReference>
<evidence type="ECO:0000313" key="2">
    <source>
        <dbReference type="Proteomes" id="UP000248783"/>
    </source>
</evidence>
<dbReference type="PANTHER" id="PTHR13812">
    <property type="entry name" value="KETIMINE REDUCTASE MU-CRYSTALLIN"/>
    <property type="match status" value="1"/>
</dbReference>